<dbReference type="InterPro" id="IPR029063">
    <property type="entry name" value="SAM-dependent_MTases_sf"/>
</dbReference>
<comment type="caution">
    <text evidence="1">The sequence shown here is derived from an EMBL/GenBank/DDBJ whole genome shotgun (WGS) entry which is preliminary data.</text>
</comment>
<dbReference type="InParanoid" id="A0A7J6IZN5"/>
<evidence type="ECO:0000313" key="2">
    <source>
        <dbReference type="Proteomes" id="UP000011096"/>
    </source>
</evidence>
<dbReference type="CDD" id="cd02440">
    <property type="entry name" value="AdoMet_MTases"/>
    <property type="match status" value="1"/>
</dbReference>
<dbReference type="Gene3D" id="3.40.50.150">
    <property type="entry name" value="Vaccinia Virus protein VP39"/>
    <property type="match status" value="1"/>
</dbReference>
<sequence length="301" mass="34988">MDYRQNDFEIQVAADEQPDTFRSDIGSTIASSTISLRASLRDFLRENGRTYHRYKEGKYHLPNDERENDRTDMVHAMWLLTLNDRLGLAPPCNSDPKRSILSPSVPFNVRFEVDDIEDEWTFSQPFDYIHSRVMTASVADWPQYLKKCYDNLEPGGYLELQETDLFPTSDDGSLAQDSPLMEWAGLMYDASVKFGRPYLQLSTLRESMIEAGFENVTVSTYKWPSNDWPRDVRFKELGLWQRENMVTGLDGFSLAPLTRAHNWKPAQVTVFLVDVRKDVMNRYIHAYWPVYFVVGRKPLRG</sequence>
<gene>
    <name evidence="1" type="primary">tdiE-14</name>
    <name evidence="1" type="ORF">CGGC5_v009190</name>
</gene>
<dbReference type="Pfam" id="PF13489">
    <property type="entry name" value="Methyltransf_23"/>
    <property type="match status" value="1"/>
</dbReference>
<dbReference type="AlphaFoldDB" id="A0A7J6IZN5"/>
<keyword evidence="1" id="KW-0808">Transferase</keyword>
<reference evidence="1 2" key="2">
    <citation type="submission" date="2020-04" db="EMBL/GenBank/DDBJ databases">
        <title>Genome sequencing and assembly of multiple isolates from the Colletotrichum gloeosporioides species complex.</title>
        <authorList>
            <person name="Gan P."/>
            <person name="Shirasu K."/>
        </authorList>
    </citation>
    <scope>NUCLEOTIDE SEQUENCE [LARGE SCALE GENOMIC DNA]</scope>
    <source>
        <strain evidence="1 2">Nara gc5</strain>
    </source>
</reference>
<reference evidence="1 2" key="1">
    <citation type="submission" date="2012-08" db="EMBL/GenBank/DDBJ databases">
        <authorList>
            <person name="Gan P.H.P."/>
            <person name="Ikeda K."/>
            <person name="Irieda H."/>
            <person name="Narusaka M."/>
            <person name="O'Connell R.J."/>
            <person name="Narusaka Y."/>
            <person name="Takano Y."/>
            <person name="Kubo Y."/>
            <person name="Shirasu K."/>
        </authorList>
    </citation>
    <scope>NUCLEOTIDE SEQUENCE [LARGE SCALE GENOMIC DNA]</scope>
    <source>
        <strain evidence="1 2">Nara gc5</strain>
    </source>
</reference>
<accession>A0A7J6IZN5</accession>
<keyword evidence="1" id="KW-0489">Methyltransferase</keyword>
<protein>
    <submittedName>
        <fullName evidence="1">Putative methyltransferase tdiE</fullName>
    </submittedName>
</protein>
<evidence type="ECO:0000313" key="1">
    <source>
        <dbReference type="EMBL" id="KAF4482125.1"/>
    </source>
</evidence>
<dbReference type="GeneID" id="43618701"/>
<dbReference type="Proteomes" id="UP000011096">
    <property type="component" value="Unassembled WGS sequence"/>
</dbReference>
<keyword evidence="2" id="KW-1185">Reference proteome</keyword>
<dbReference type="SUPFAM" id="SSF53335">
    <property type="entry name" value="S-adenosyl-L-methionine-dependent methyltransferases"/>
    <property type="match status" value="1"/>
</dbReference>
<organism evidence="1 2">
    <name type="scientific">Colletotrichum fructicola (strain Nara gc5)</name>
    <name type="common">Anthracnose fungus</name>
    <name type="synonym">Colletotrichum gloeosporioides (strain Nara gc5)</name>
    <dbReference type="NCBI Taxonomy" id="1213859"/>
    <lineage>
        <taxon>Eukaryota</taxon>
        <taxon>Fungi</taxon>
        <taxon>Dikarya</taxon>
        <taxon>Ascomycota</taxon>
        <taxon>Pezizomycotina</taxon>
        <taxon>Sordariomycetes</taxon>
        <taxon>Hypocreomycetidae</taxon>
        <taxon>Glomerellales</taxon>
        <taxon>Glomerellaceae</taxon>
        <taxon>Colletotrichum</taxon>
        <taxon>Colletotrichum gloeosporioides species complex</taxon>
    </lineage>
</organism>
<dbReference type="GO" id="GO:0008168">
    <property type="term" value="F:methyltransferase activity"/>
    <property type="evidence" value="ECO:0007669"/>
    <property type="project" value="UniProtKB-KW"/>
</dbReference>
<dbReference type="OrthoDB" id="2013972at2759"/>
<proteinExistence type="predicted"/>
<dbReference type="EMBL" id="ANPB02000005">
    <property type="protein sequence ID" value="KAF4482125.1"/>
    <property type="molecule type" value="Genomic_DNA"/>
</dbReference>
<dbReference type="RefSeq" id="XP_066008379.1">
    <property type="nucleotide sequence ID" value="XM_066152133.1"/>
</dbReference>
<name>A0A7J6IZN5_COLFN</name>
<dbReference type="GO" id="GO:0032259">
    <property type="term" value="P:methylation"/>
    <property type="evidence" value="ECO:0007669"/>
    <property type="project" value="UniProtKB-KW"/>
</dbReference>